<proteinExistence type="predicted"/>
<sequence>MAEPTLSMEYDNIANAISLMAYGVDTYTDASATEQARIA</sequence>
<dbReference type="EMBL" id="BART01024450">
    <property type="protein sequence ID" value="GAH04157.1"/>
    <property type="molecule type" value="Genomic_DNA"/>
</dbReference>
<comment type="caution">
    <text evidence="1">The sequence shown here is derived from an EMBL/GenBank/DDBJ whole genome shotgun (WGS) entry which is preliminary data.</text>
</comment>
<reference evidence="1" key="1">
    <citation type="journal article" date="2014" name="Front. Microbiol.">
        <title>High frequency of phylogenetically diverse reductive dehalogenase-homologous genes in deep subseafloor sedimentary metagenomes.</title>
        <authorList>
            <person name="Kawai M."/>
            <person name="Futagami T."/>
            <person name="Toyoda A."/>
            <person name="Takaki Y."/>
            <person name="Nishi S."/>
            <person name="Hori S."/>
            <person name="Arai W."/>
            <person name="Tsubouchi T."/>
            <person name="Morono Y."/>
            <person name="Uchiyama I."/>
            <person name="Ito T."/>
            <person name="Fujiyama A."/>
            <person name="Inagaki F."/>
            <person name="Takami H."/>
        </authorList>
    </citation>
    <scope>NUCLEOTIDE SEQUENCE</scope>
    <source>
        <strain evidence="1">Expedition CK06-06</strain>
    </source>
</reference>
<gene>
    <name evidence="1" type="ORF">S01H4_44156</name>
</gene>
<evidence type="ECO:0000313" key="1">
    <source>
        <dbReference type="EMBL" id="GAH04157.1"/>
    </source>
</evidence>
<name>X1C9P3_9ZZZZ</name>
<dbReference type="AlphaFoldDB" id="X1C9P3"/>
<accession>X1C9P3</accession>
<feature type="non-terminal residue" evidence="1">
    <location>
        <position position="39"/>
    </location>
</feature>
<protein>
    <submittedName>
        <fullName evidence="1">Uncharacterized protein</fullName>
    </submittedName>
</protein>
<organism evidence="1">
    <name type="scientific">marine sediment metagenome</name>
    <dbReference type="NCBI Taxonomy" id="412755"/>
    <lineage>
        <taxon>unclassified sequences</taxon>
        <taxon>metagenomes</taxon>
        <taxon>ecological metagenomes</taxon>
    </lineage>
</organism>